<organism evidence="3 4">
    <name type="scientific">Micromonospora lupini str. Lupac 08</name>
    <dbReference type="NCBI Taxonomy" id="1150864"/>
    <lineage>
        <taxon>Bacteria</taxon>
        <taxon>Bacillati</taxon>
        <taxon>Actinomycetota</taxon>
        <taxon>Actinomycetes</taxon>
        <taxon>Micromonosporales</taxon>
        <taxon>Micromonosporaceae</taxon>
        <taxon>Micromonospora</taxon>
    </lineage>
</organism>
<feature type="domain" description="Nudix hydrolase" evidence="2">
    <location>
        <begin position="214"/>
        <end position="373"/>
    </location>
</feature>
<evidence type="ECO:0000256" key="1">
    <source>
        <dbReference type="SAM" id="Phobius"/>
    </source>
</evidence>
<reference evidence="4" key="1">
    <citation type="journal article" date="2012" name="J. Bacteriol.">
        <title>Genome Sequence of Micromonospora lupini Lupac 08, Isolated from Root Nodules of Lupinus angustifolius.</title>
        <authorList>
            <person name="Alonso-Vega P."/>
            <person name="Normand P."/>
            <person name="Bacigalupe R."/>
            <person name="Pujic P."/>
            <person name="Lajus A."/>
            <person name="Vallenet D."/>
            <person name="Carro L."/>
            <person name="Coll P."/>
            <person name="Trujillo M.E."/>
        </authorList>
    </citation>
    <scope>NUCLEOTIDE SEQUENCE [LARGE SCALE GENOMIC DNA]</scope>
    <source>
        <strain evidence="4">Lupac 08</strain>
    </source>
</reference>
<keyword evidence="1" id="KW-1133">Transmembrane helix</keyword>
<dbReference type="Proteomes" id="UP000003448">
    <property type="component" value="Unassembled WGS sequence"/>
</dbReference>
<dbReference type="SUPFAM" id="SSF55811">
    <property type="entry name" value="Nudix"/>
    <property type="match status" value="1"/>
</dbReference>
<evidence type="ECO:0000313" key="3">
    <source>
        <dbReference type="EMBL" id="CCH20555.1"/>
    </source>
</evidence>
<dbReference type="STRING" id="1150864.MILUP08_45438"/>
<dbReference type="AlphaFoldDB" id="I0L9Q8"/>
<accession>I0L9Q8</accession>
<feature type="transmembrane region" description="Helical" evidence="1">
    <location>
        <begin position="38"/>
        <end position="54"/>
    </location>
</feature>
<dbReference type="RefSeq" id="WP_007463618.1">
    <property type="nucleotide sequence ID" value="NZ_HF570108.1"/>
</dbReference>
<protein>
    <recommendedName>
        <fullName evidence="2">Nudix hydrolase domain-containing protein</fullName>
    </recommendedName>
</protein>
<keyword evidence="1" id="KW-0472">Membrane</keyword>
<name>I0L9Q8_9ACTN</name>
<dbReference type="PROSITE" id="PS51462">
    <property type="entry name" value="NUDIX"/>
    <property type="match status" value="1"/>
</dbReference>
<dbReference type="eggNOG" id="ENOG50330FD">
    <property type="taxonomic scope" value="Bacteria"/>
</dbReference>
<dbReference type="Gene3D" id="3.90.79.10">
    <property type="entry name" value="Nucleoside Triphosphate Pyrophosphohydrolase"/>
    <property type="match status" value="1"/>
</dbReference>
<proteinExistence type="predicted"/>
<evidence type="ECO:0000259" key="2">
    <source>
        <dbReference type="PROSITE" id="PS51462"/>
    </source>
</evidence>
<dbReference type="InterPro" id="IPR000086">
    <property type="entry name" value="NUDIX_hydrolase_dom"/>
</dbReference>
<comment type="caution">
    <text evidence="3">The sequence shown here is derived from an EMBL/GenBank/DDBJ whole genome shotgun (WGS) entry which is preliminary data.</text>
</comment>
<dbReference type="EMBL" id="CAIE01000039">
    <property type="protein sequence ID" value="CCH20555.1"/>
    <property type="molecule type" value="Genomic_DNA"/>
</dbReference>
<gene>
    <name evidence="3" type="ORF">MILUP08_45438</name>
</gene>
<dbReference type="OrthoDB" id="5147270at2"/>
<dbReference type="InterPro" id="IPR015797">
    <property type="entry name" value="NUDIX_hydrolase-like_dom_sf"/>
</dbReference>
<evidence type="ECO:0000313" key="4">
    <source>
        <dbReference type="Proteomes" id="UP000003448"/>
    </source>
</evidence>
<keyword evidence="1" id="KW-0812">Transmembrane</keyword>
<keyword evidence="4" id="KW-1185">Reference proteome</keyword>
<sequence>MSIWRQGLWRYRLTTAGVGLAALSAATAAQSPPLALSVAAATAGVLVSTLEILANRRRTRQFRFHPRDGDDYRDVAEQVPGPKRVLTSAHSTGVVPTAESARLRGQRIRCVVSPTSYVLGRDLRRWSFDFLARHARTAAMYNGAALGLADDLPTGADDPVVTLRPAQYFDFFCSNLLAPYDVYEAGRDTLAMRGRDLLLDHRNRLRRFADSRLANVVGISTVAFTIDGRLLLVAQTRDNVGSPGLIAPSGSGSLEPQDASATVAAPSLQEVIVAGALRELREECHLEPHEIAESAVLGFGRWMSRGGMPEFCTVTLLKVTAEQVLRRAVRWTERPYVGEVLAVHVPPTSEWDPAAPLALLPAENRHSASWPLAFSLSCLTDCMTDETWPQRAALTAVVDK</sequence>